<evidence type="ECO:0000256" key="5">
    <source>
        <dbReference type="ARBA" id="ARBA00022989"/>
    </source>
</evidence>
<feature type="transmembrane region" description="Helical" evidence="7">
    <location>
        <begin position="127"/>
        <end position="149"/>
    </location>
</feature>
<feature type="transmembrane region" description="Helical" evidence="7">
    <location>
        <begin position="316"/>
        <end position="338"/>
    </location>
</feature>
<feature type="transmembrane region" description="Helical" evidence="7">
    <location>
        <begin position="274"/>
        <end position="296"/>
    </location>
</feature>
<evidence type="ECO:0000256" key="2">
    <source>
        <dbReference type="ARBA" id="ARBA00007543"/>
    </source>
</evidence>
<dbReference type="NCBIfam" id="TIGR00203">
    <property type="entry name" value="cydB"/>
    <property type="match status" value="1"/>
</dbReference>
<sequence>MPTDLSGWALWLPLVWAALIALAVLLYVCMDGFDLGIGILFPFMREKADRDVAVNSVAPVWDGNETWLVMGGGGLLAVFPLAYAVVLPALYMPLILMLLALVFRGVAFEMRFRAEGHRGQRWWDRAFSWGSMTAAFMQGIALGAFVQGIEVQGRAYAGGWWDWLTPFSVLTGVALVIGYGMLGACWLLWKTQGPLHRRAAALARPFALGTVAAIILVSAIMPFLQPAFAERWLTVPNIFYAAPVPLLVAIFVWRFFHALAQDTGQGGIADARPFLLALGLFVLSYVGLGISLWPMIVPPAFTIWQAAAPPASQKFVLVGAAVLIPVILTYTGYVYWLFRGKVTTETGYH</sequence>
<dbReference type="EMBL" id="JANJOU010000026">
    <property type="protein sequence ID" value="MCR0984928.1"/>
    <property type="molecule type" value="Genomic_DNA"/>
</dbReference>
<feature type="transmembrane region" description="Helical" evidence="7">
    <location>
        <begin position="201"/>
        <end position="221"/>
    </location>
</feature>
<keyword evidence="4 7" id="KW-0812">Transmembrane</keyword>
<dbReference type="Pfam" id="PF02322">
    <property type="entry name" value="Cyt_bd_oxida_II"/>
    <property type="match status" value="1"/>
</dbReference>
<evidence type="ECO:0000256" key="4">
    <source>
        <dbReference type="ARBA" id="ARBA00022692"/>
    </source>
</evidence>
<feature type="transmembrane region" description="Helical" evidence="7">
    <location>
        <begin position="89"/>
        <end position="107"/>
    </location>
</feature>
<evidence type="ECO:0000256" key="1">
    <source>
        <dbReference type="ARBA" id="ARBA00004651"/>
    </source>
</evidence>
<accession>A0ABT1X9Z3</accession>
<dbReference type="RefSeq" id="WP_257718580.1">
    <property type="nucleotide sequence ID" value="NZ_JANJOU010000026.1"/>
</dbReference>
<keyword evidence="6 7" id="KW-0472">Membrane</keyword>
<evidence type="ECO:0000256" key="3">
    <source>
        <dbReference type="ARBA" id="ARBA00022475"/>
    </source>
</evidence>
<feature type="transmembrane region" description="Helical" evidence="7">
    <location>
        <begin position="15"/>
        <end position="44"/>
    </location>
</feature>
<organism evidence="8 9">
    <name type="scientific">Roseomonas populi</name>
    <dbReference type="NCBI Taxonomy" id="3121582"/>
    <lineage>
        <taxon>Bacteria</taxon>
        <taxon>Pseudomonadati</taxon>
        <taxon>Pseudomonadota</taxon>
        <taxon>Alphaproteobacteria</taxon>
        <taxon>Acetobacterales</taxon>
        <taxon>Roseomonadaceae</taxon>
        <taxon>Roseomonas</taxon>
    </lineage>
</organism>
<gene>
    <name evidence="8" type="primary">cydB</name>
    <name evidence="8" type="ORF">NRP21_22985</name>
</gene>
<feature type="transmembrane region" description="Helical" evidence="7">
    <location>
        <begin position="169"/>
        <end position="189"/>
    </location>
</feature>
<reference evidence="8 9" key="1">
    <citation type="submission" date="2022-06" db="EMBL/GenBank/DDBJ databases">
        <title>Roseomonas CN29.</title>
        <authorList>
            <person name="Cheng Y."/>
            <person name="He X."/>
        </authorList>
    </citation>
    <scope>NUCLEOTIDE SEQUENCE [LARGE SCALE GENOMIC DNA]</scope>
    <source>
        <strain evidence="8 9">CN29</strain>
    </source>
</reference>
<dbReference type="PANTHER" id="PTHR43141">
    <property type="entry name" value="CYTOCHROME BD2 SUBUNIT II"/>
    <property type="match status" value="1"/>
</dbReference>
<dbReference type="Proteomes" id="UP001524642">
    <property type="component" value="Unassembled WGS sequence"/>
</dbReference>
<dbReference type="PANTHER" id="PTHR43141:SF4">
    <property type="entry name" value="CYTOCHROME BD2 SUBUNIT II"/>
    <property type="match status" value="1"/>
</dbReference>
<comment type="similarity">
    <text evidence="2">Belongs to the cytochrome ubiquinol oxidase subunit 2 family.</text>
</comment>
<evidence type="ECO:0000256" key="6">
    <source>
        <dbReference type="ARBA" id="ARBA00023136"/>
    </source>
</evidence>
<keyword evidence="9" id="KW-1185">Reference proteome</keyword>
<feature type="transmembrane region" description="Helical" evidence="7">
    <location>
        <begin position="233"/>
        <end position="253"/>
    </location>
</feature>
<protein>
    <submittedName>
        <fullName evidence="8">Cytochrome d ubiquinol oxidase subunit II</fullName>
    </submittedName>
</protein>
<evidence type="ECO:0000256" key="7">
    <source>
        <dbReference type="SAM" id="Phobius"/>
    </source>
</evidence>
<evidence type="ECO:0000313" key="8">
    <source>
        <dbReference type="EMBL" id="MCR0984928.1"/>
    </source>
</evidence>
<evidence type="ECO:0000313" key="9">
    <source>
        <dbReference type="Proteomes" id="UP001524642"/>
    </source>
</evidence>
<comment type="subcellular location">
    <subcellularLocation>
        <location evidence="1">Cell membrane</location>
        <topology evidence="1">Multi-pass membrane protein</topology>
    </subcellularLocation>
</comment>
<keyword evidence="3" id="KW-1003">Cell membrane</keyword>
<comment type="caution">
    <text evidence="8">The sequence shown here is derived from an EMBL/GenBank/DDBJ whole genome shotgun (WGS) entry which is preliminary data.</text>
</comment>
<keyword evidence="5 7" id="KW-1133">Transmembrane helix</keyword>
<proteinExistence type="inferred from homology"/>
<dbReference type="InterPro" id="IPR003317">
    <property type="entry name" value="Cyt-d_oxidase_su2"/>
</dbReference>
<name>A0ABT1X9Z3_9PROT</name>